<dbReference type="RefSeq" id="XP_060327345.1">
    <property type="nucleotide sequence ID" value="XM_060477907.1"/>
</dbReference>
<dbReference type="Proteomes" id="UP001175211">
    <property type="component" value="Unassembled WGS sequence"/>
</dbReference>
<keyword evidence="1" id="KW-1133">Transmembrane helix</keyword>
<evidence type="ECO:0000313" key="3">
    <source>
        <dbReference type="Proteomes" id="UP001175211"/>
    </source>
</evidence>
<dbReference type="AlphaFoldDB" id="A0AA39JZS1"/>
<evidence type="ECO:0000256" key="1">
    <source>
        <dbReference type="SAM" id="Phobius"/>
    </source>
</evidence>
<keyword evidence="1" id="KW-0472">Membrane</keyword>
<proteinExistence type="predicted"/>
<gene>
    <name evidence="2" type="ORF">EV420DRAFT_1646388</name>
</gene>
<feature type="transmembrane region" description="Helical" evidence="1">
    <location>
        <begin position="31"/>
        <end position="52"/>
    </location>
</feature>
<reference evidence="2" key="1">
    <citation type="submission" date="2023-06" db="EMBL/GenBank/DDBJ databases">
        <authorList>
            <consortium name="Lawrence Berkeley National Laboratory"/>
            <person name="Ahrendt S."/>
            <person name="Sahu N."/>
            <person name="Indic B."/>
            <person name="Wong-Bajracharya J."/>
            <person name="Merenyi Z."/>
            <person name="Ke H.-M."/>
            <person name="Monk M."/>
            <person name="Kocsube S."/>
            <person name="Drula E."/>
            <person name="Lipzen A."/>
            <person name="Balint B."/>
            <person name="Henrissat B."/>
            <person name="Andreopoulos B."/>
            <person name="Martin F.M."/>
            <person name="Harder C.B."/>
            <person name="Rigling D."/>
            <person name="Ford K.L."/>
            <person name="Foster G.D."/>
            <person name="Pangilinan J."/>
            <person name="Papanicolaou A."/>
            <person name="Barry K."/>
            <person name="LaButti K."/>
            <person name="Viragh M."/>
            <person name="Koriabine M."/>
            <person name="Yan M."/>
            <person name="Riley R."/>
            <person name="Champramary S."/>
            <person name="Plett K.L."/>
            <person name="Tsai I.J."/>
            <person name="Slot J."/>
            <person name="Sipos G."/>
            <person name="Plett J."/>
            <person name="Nagy L.G."/>
            <person name="Grigoriev I.V."/>
        </authorList>
    </citation>
    <scope>NUCLEOTIDE SEQUENCE</scope>
    <source>
        <strain evidence="2">CCBAS 213</strain>
    </source>
</reference>
<organism evidence="2 3">
    <name type="scientific">Armillaria tabescens</name>
    <name type="common">Ringless honey mushroom</name>
    <name type="synonym">Agaricus tabescens</name>
    <dbReference type="NCBI Taxonomy" id="1929756"/>
    <lineage>
        <taxon>Eukaryota</taxon>
        <taxon>Fungi</taxon>
        <taxon>Dikarya</taxon>
        <taxon>Basidiomycota</taxon>
        <taxon>Agaricomycotina</taxon>
        <taxon>Agaricomycetes</taxon>
        <taxon>Agaricomycetidae</taxon>
        <taxon>Agaricales</taxon>
        <taxon>Marasmiineae</taxon>
        <taxon>Physalacriaceae</taxon>
        <taxon>Desarmillaria</taxon>
    </lineage>
</organism>
<dbReference type="GeneID" id="85361455"/>
<comment type="caution">
    <text evidence="2">The sequence shown here is derived from an EMBL/GenBank/DDBJ whole genome shotgun (WGS) entry which is preliminary data.</text>
</comment>
<sequence length="179" mass="20723">MLNQGDVHFLTTPFVTTTIDYSPDLVPTDPFLALFHVGILLYALVWDHFILFDGGRRLLERTRREEMTRRGRRCISRSIRLVGTIEAVISHTLDTAASPQHIVFIVFKDKKWTRTQFLESTLAMARIYEKSAFIKPVLYRDSAESIPQVEHQRWIVQDEAPAGSARLLRVWQRTGTIVR</sequence>
<name>A0AA39JZS1_ARMTA</name>
<protein>
    <submittedName>
        <fullName evidence="2">Uncharacterized protein</fullName>
    </submittedName>
</protein>
<dbReference type="EMBL" id="JAUEPS010000035">
    <property type="protein sequence ID" value="KAK0450474.1"/>
    <property type="molecule type" value="Genomic_DNA"/>
</dbReference>
<evidence type="ECO:0000313" key="2">
    <source>
        <dbReference type="EMBL" id="KAK0450474.1"/>
    </source>
</evidence>
<accession>A0AA39JZS1</accession>
<keyword evidence="3" id="KW-1185">Reference proteome</keyword>
<keyword evidence="1" id="KW-0812">Transmembrane</keyword>